<dbReference type="InterPro" id="IPR038056">
    <property type="entry name" value="YjbR-like_sf"/>
</dbReference>
<dbReference type="Gene3D" id="3.90.1150.30">
    <property type="match status" value="1"/>
</dbReference>
<organism evidence="1 2">
    <name type="scientific">Sphingobium nicotianae</name>
    <dbReference type="NCBI Taxonomy" id="2782607"/>
    <lineage>
        <taxon>Bacteria</taxon>
        <taxon>Pseudomonadati</taxon>
        <taxon>Pseudomonadota</taxon>
        <taxon>Alphaproteobacteria</taxon>
        <taxon>Sphingomonadales</taxon>
        <taxon>Sphingomonadaceae</taxon>
        <taxon>Sphingobium</taxon>
    </lineage>
</organism>
<dbReference type="AlphaFoldDB" id="A0A9X1AK86"/>
<proteinExistence type="predicted"/>
<dbReference type="SUPFAM" id="SSF142906">
    <property type="entry name" value="YjbR-like"/>
    <property type="match status" value="1"/>
</dbReference>
<keyword evidence="1" id="KW-0238">DNA-binding</keyword>
<accession>A0A9X1AK86</accession>
<evidence type="ECO:0000313" key="1">
    <source>
        <dbReference type="EMBL" id="MBT2185865.1"/>
    </source>
</evidence>
<gene>
    <name evidence="1" type="ORF">KK488_02785</name>
</gene>
<dbReference type="InterPro" id="IPR058532">
    <property type="entry name" value="YjbR/MT2646/Rv2570-like"/>
</dbReference>
<name>A0A9X1AK86_9SPHN</name>
<dbReference type="Pfam" id="PF04237">
    <property type="entry name" value="YjbR"/>
    <property type="match status" value="1"/>
</dbReference>
<dbReference type="EMBL" id="JAHGAW010000001">
    <property type="protein sequence ID" value="MBT2185865.1"/>
    <property type="molecule type" value="Genomic_DNA"/>
</dbReference>
<dbReference type="GO" id="GO:0003677">
    <property type="term" value="F:DNA binding"/>
    <property type="evidence" value="ECO:0007669"/>
    <property type="project" value="UniProtKB-KW"/>
</dbReference>
<evidence type="ECO:0000313" key="2">
    <source>
        <dbReference type="Proteomes" id="UP001138757"/>
    </source>
</evidence>
<reference evidence="1" key="1">
    <citation type="submission" date="2021-05" db="EMBL/GenBank/DDBJ databases">
        <title>Genome of Sphingobium sp. strain.</title>
        <authorList>
            <person name="Fan R."/>
        </authorList>
    </citation>
    <scope>NUCLEOTIDE SEQUENCE</scope>
    <source>
        <strain evidence="1">H33</strain>
    </source>
</reference>
<sequence length="117" mass="13234">MTTSWEKAVAYALSLPDTEMGTSYGKPAVKVSSNGRAFLYTGHEDQSSFGIAIDLDTVEILKETDPETFWQTPHYEGWPAVLVRYDSPDPERVRAMIERSRDWTAAKPKVKPRKKKA</sequence>
<protein>
    <submittedName>
        <fullName evidence="1">MmcQ/YjbR family DNA-binding protein</fullName>
    </submittedName>
</protein>
<dbReference type="Proteomes" id="UP001138757">
    <property type="component" value="Unassembled WGS sequence"/>
</dbReference>
<keyword evidence="2" id="KW-1185">Reference proteome</keyword>
<comment type="caution">
    <text evidence="1">The sequence shown here is derived from an EMBL/GenBank/DDBJ whole genome shotgun (WGS) entry which is preliminary data.</text>
</comment>
<dbReference type="RefSeq" id="WP_214621583.1">
    <property type="nucleotide sequence ID" value="NZ_JAHGAW010000001.1"/>
</dbReference>